<dbReference type="GO" id="GO:0003723">
    <property type="term" value="F:RNA binding"/>
    <property type="evidence" value="ECO:0007669"/>
    <property type="project" value="UniProtKB-KW"/>
</dbReference>
<evidence type="ECO:0000313" key="6">
    <source>
        <dbReference type="EMBL" id="MBW0512840.1"/>
    </source>
</evidence>
<comment type="catalytic activity">
    <reaction evidence="4">
        <text>DNA(n) + a 2'-deoxyribonucleoside 5'-triphosphate = DNA(n+1) + diphosphate</text>
        <dbReference type="Rhea" id="RHEA:22508"/>
        <dbReference type="Rhea" id="RHEA-COMP:17339"/>
        <dbReference type="Rhea" id="RHEA-COMP:17340"/>
        <dbReference type="ChEBI" id="CHEBI:33019"/>
        <dbReference type="ChEBI" id="CHEBI:61560"/>
        <dbReference type="ChEBI" id="CHEBI:173112"/>
        <dbReference type="EC" id="2.7.7.7"/>
    </reaction>
</comment>
<keyword evidence="7" id="KW-1185">Reference proteome</keyword>
<dbReference type="GO" id="GO:0003887">
    <property type="term" value="F:DNA-directed DNA polymerase activity"/>
    <property type="evidence" value="ECO:0007669"/>
    <property type="project" value="UniProtKB-EC"/>
</dbReference>
<dbReference type="InterPro" id="IPR001584">
    <property type="entry name" value="Integrase_cat-core"/>
</dbReference>
<dbReference type="GO" id="GO:0003964">
    <property type="term" value="F:RNA-directed DNA polymerase activity"/>
    <property type="evidence" value="ECO:0007669"/>
    <property type="project" value="UniProtKB-EC"/>
</dbReference>
<reference evidence="6" key="1">
    <citation type="submission" date="2021-03" db="EMBL/GenBank/DDBJ databases">
        <title>Draft genome sequence of rust myrtle Austropuccinia psidii MF-1, a brazilian biotype.</title>
        <authorList>
            <person name="Quecine M.C."/>
            <person name="Pachon D.M.R."/>
            <person name="Bonatelli M.L."/>
            <person name="Correr F.H."/>
            <person name="Franceschini L.M."/>
            <person name="Leite T.F."/>
            <person name="Margarido G.R.A."/>
            <person name="Almeida C.A."/>
            <person name="Ferrarezi J.A."/>
            <person name="Labate C.A."/>
        </authorList>
    </citation>
    <scope>NUCLEOTIDE SEQUENCE</scope>
    <source>
        <strain evidence="6">MF-1</strain>
    </source>
</reference>
<protein>
    <recommendedName>
        <fullName evidence="5">Integrase catalytic domain-containing protein</fullName>
    </recommendedName>
</protein>
<dbReference type="PANTHER" id="PTHR42648">
    <property type="entry name" value="TRANSPOSASE, PUTATIVE-RELATED"/>
    <property type="match status" value="1"/>
</dbReference>
<dbReference type="InterPro" id="IPR039537">
    <property type="entry name" value="Retrotran_Ty1/copia-like"/>
</dbReference>
<evidence type="ECO:0000256" key="2">
    <source>
        <dbReference type="ARBA" id="ARBA00022884"/>
    </source>
</evidence>
<feature type="domain" description="Integrase catalytic" evidence="5">
    <location>
        <begin position="119"/>
        <end position="218"/>
    </location>
</feature>
<keyword evidence="2" id="KW-0694">RNA-binding</keyword>
<dbReference type="InterPro" id="IPR036397">
    <property type="entry name" value="RNaseH_sf"/>
</dbReference>
<dbReference type="EMBL" id="AVOT02023022">
    <property type="protein sequence ID" value="MBW0512840.1"/>
    <property type="molecule type" value="Genomic_DNA"/>
</dbReference>
<dbReference type="AlphaFoldDB" id="A0A9Q3E554"/>
<dbReference type="GO" id="GO:0015074">
    <property type="term" value="P:DNA integration"/>
    <property type="evidence" value="ECO:0007669"/>
    <property type="project" value="InterPro"/>
</dbReference>
<dbReference type="GO" id="GO:0032196">
    <property type="term" value="P:transposition"/>
    <property type="evidence" value="ECO:0007669"/>
    <property type="project" value="UniProtKB-KW"/>
</dbReference>
<dbReference type="Pfam" id="PF13976">
    <property type="entry name" value="gag_pre-integrs"/>
    <property type="match status" value="1"/>
</dbReference>
<evidence type="ECO:0000259" key="5">
    <source>
        <dbReference type="PROSITE" id="PS50994"/>
    </source>
</evidence>
<dbReference type="PANTHER" id="PTHR42648:SF22">
    <property type="entry name" value="REVERSE TRANSCRIPTASE TY1_COPIA-TYPE DOMAIN-CONTAINING PROTEIN"/>
    <property type="match status" value="1"/>
</dbReference>
<dbReference type="SUPFAM" id="SSF53098">
    <property type="entry name" value="Ribonuclease H-like"/>
    <property type="match status" value="1"/>
</dbReference>
<evidence type="ECO:0000256" key="1">
    <source>
        <dbReference type="ARBA" id="ARBA00022578"/>
    </source>
</evidence>
<dbReference type="Gene3D" id="3.30.420.10">
    <property type="entry name" value="Ribonuclease H-like superfamily/Ribonuclease H"/>
    <property type="match status" value="1"/>
</dbReference>
<accession>A0A9Q3E554</accession>
<comment type="catalytic activity">
    <reaction evidence="3">
        <text>DNA(n) + a 2'-deoxyribonucleoside 5'-triphosphate = DNA(n+1) + diphosphate</text>
        <dbReference type="Rhea" id="RHEA:22508"/>
        <dbReference type="Rhea" id="RHEA-COMP:17339"/>
        <dbReference type="Rhea" id="RHEA-COMP:17340"/>
        <dbReference type="ChEBI" id="CHEBI:33019"/>
        <dbReference type="ChEBI" id="CHEBI:61560"/>
        <dbReference type="ChEBI" id="CHEBI:173112"/>
        <dbReference type="EC" id="2.7.7.49"/>
    </reaction>
</comment>
<organism evidence="6 7">
    <name type="scientific">Austropuccinia psidii MF-1</name>
    <dbReference type="NCBI Taxonomy" id="1389203"/>
    <lineage>
        <taxon>Eukaryota</taxon>
        <taxon>Fungi</taxon>
        <taxon>Dikarya</taxon>
        <taxon>Basidiomycota</taxon>
        <taxon>Pucciniomycotina</taxon>
        <taxon>Pucciniomycetes</taxon>
        <taxon>Pucciniales</taxon>
        <taxon>Sphaerophragmiaceae</taxon>
        <taxon>Austropuccinia</taxon>
    </lineage>
</organism>
<dbReference type="Proteomes" id="UP000765509">
    <property type="component" value="Unassembled WGS sequence"/>
</dbReference>
<keyword evidence="1" id="KW-0815">Transposition</keyword>
<dbReference type="PROSITE" id="PS50994">
    <property type="entry name" value="INTEGRASE"/>
    <property type="match status" value="1"/>
</dbReference>
<dbReference type="Pfam" id="PF00665">
    <property type="entry name" value="rve"/>
    <property type="match status" value="1"/>
</dbReference>
<sequence>MSIHPVYFAPNDPVSLLLVSQLLDHGMKPVIKDNVFLLKKGNFILASFKQEGNLFASKIQPEKNYMTNTDVKDWHKILDHPSDSYLKHLFKEGKIKGKFKPSKGCQIFQKAKIQNFPHNQALPSSTTALHCLHIDTLEITPATQQGIKYVLVILDDYSRYNYIYIMTSKSQVHRNIMAFVNEIFKKVNVRPAFLYTDRGGGFDSTLLQQSLFDKGISL</sequence>
<dbReference type="InterPro" id="IPR012337">
    <property type="entry name" value="RNaseH-like_sf"/>
</dbReference>
<dbReference type="InterPro" id="IPR025724">
    <property type="entry name" value="GAG-pre-integrase_dom"/>
</dbReference>
<name>A0A9Q3E554_9BASI</name>
<comment type="caution">
    <text evidence="6">The sequence shown here is derived from an EMBL/GenBank/DDBJ whole genome shotgun (WGS) entry which is preliminary data.</text>
</comment>
<dbReference type="OrthoDB" id="2506384at2759"/>
<dbReference type="GO" id="GO:0005634">
    <property type="term" value="C:nucleus"/>
    <property type="evidence" value="ECO:0007669"/>
    <property type="project" value="UniProtKB-ARBA"/>
</dbReference>
<proteinExistence type="predicted"/>
<evidence type="ECO:0000256" key="4">
    <source>
        <dbReference type="ARBA" id="ARBA00049244"/>
    </source>
</evidence>
<evidence type="ECO:0000313" key="7">
    <source>
        <dbReference type="Proteomes" id="UP000765509"/>
    </source>
</evidence>
<evidence type="ECO:0000256" key="3">
    <source>
        <dbReference type="ARBA" id="ARBA00048173"/>
    </source>
</evidence>
<gene>
    <name evidence="6" type="ORF">O181_052555</name>
</gene>